<dbReference type="EMBL" id="KQ981292">
    <property type="protein sequence ID" value="KYN43130.1"/>
    <property type="molecule type" value="Genomic_DNA"/>
</dbReference>
<name>A0A151K0J5_9HYME</name>
<dbReference type="GO" id="GO:0016491">
    <property type="term" value="F:oxidoreductase activity"/>
    <property type="evidence" value="ECO:0007669"/>
    <property type="project" value="InterPro"/>
</dbReference>
<dbReference type="AlphaFoldDB" id="A0A151K0J5"/>
<evidence type="ECO:0000259" key="1">
    <source>
        <dbReference type="Pfam" id="PF00171"/>
    </source>
</evidence>
<dbReference type="STRING" id="34720.A0A151K0J5"/>
<proteinExistence type="predicted"/>
<protein>
    <recommendedName>
        <fullName evidence="1">Aldehyde dehydrogenase domain-containing protein</fullName>
    </recommendedName>
</protein>
<dbReference type="Proteomes" id="UP000078541">
    <property type="component" value="Unassembled WGS sequence"/>
</dbReference>
<keyword evidence="3" id="KW-1185">Reference proteome</keyword>
<dbReference type="SUPFAM" id="SSF53720">
    <property type="entry name" value="ALDH-like"/>
    <property type="match status" value="1"/>
</dbReference>
<evidence type="ECO:0000313" key="3">
    <source>
        <dbReference type="Proteomes" id="UP000078541"/>
    </source>
</evidence>
<dbReference type="InterPro" id="IPR015590">
    <property type="entry name" value="Aldehyde_DH_dom"/>
</dbReference>
<dbReference type="InterPro" id="IPR016162">
    <property type="entry name" value="Ald_DH_N"/>
</dbReference>
<feature type="domain" description="Aldehyde dehydrogenase" evidence="1">
    <location>
        <begin position="250"/>
        <end position="308"/>
    </location>
</feature>
<sequence>EALNKISTLHKNLKFKNNNFSDRYFQIASVIEKNLSLFKSVCNHVDIITTLLDHLYANGIKIMFDNYIIEMIVFEDSDLYAIVTYLKIKPCSLLQMKKIFIQESVKQKFLWLLQKNFKNLSCMELPIFIFHSRNELFTNCKDFVSHFNMMSIWTEDNTFAKTLAMKLQMDLIFINAYLEFGTTIKFPFEKIMFRCFRTFLYHGNEFEGPEDGGKINLNTYTGSVYNHFYNGTWQKPVSDIYWIHNDNIYAHATRVDLNRAIDSAIEAFKSWSNLPTNSRVEILNNLAYTLEHNGKYLLAETVLKCIKQLNKECDNLLTCQDERLELISMQVAAGVTSFYHTDEVAVFNYLTISLYFGNCVLIIHTKHSCNIMPYFNMFSTAEIPPGVINLISHENIPSCPQTSIPRLPYQLLEITIPKNIILPLK</sequence>
<dbReference type="Pfam" id="PF00171">
    <property type="entry name" value="Aldedh"/>
    <property type="match status" value="1"/>
</dbReference>
<accession>A0A151K0J5</accession>
<dbReference type="Gene3D" id="3.40.605.10">
    <property type="entry name" value="Aldehyde Dehydrogenase, Chain A, domain 1"/>
    <property type="match status" value="1"/>
</dbReference>
<feature type="non-terminal residue" evidence="2">
    <location>
        <position position="1"/>
    </location>
</feature>
<reference evidence="2 3" key="1">
    <citation type="submission" date="2016-03" db="EMBL/GenBank/DDBJ databases">
        <title>Trachymyrmex septentrionalis WGS genome.</title>
        <authorList>
            <person name="Nygaard S."/>
            <person name="Hu H."/>
            <person name="Boomsma J."/>
            <person name="Zhang G."/>
        </authorList>
    </citation>
    <scope>NUCLEOTIDE SEQUENCE [LARGE SCALE GENOMIC DNA]</scope>
    <source>
        <strain evidence="2">Tsep2-gDNA-1</strain>
        <tissue evidence="2">Whole body</tissue>
    </source>
</reference>
<dbReference type="InterPro" id="IPR016161">
    <property type="entry name" value="Ald_DH/histidinol_DH"/>
</dbReference>
<gene>
    <name evidence="2" type="ORF">ALC56_02438</name>
</gene>
<evidence type="ECO:0000313" key="2">
    <source>
        <dbReference type="EMBL" id="KYN43130.1"/>
    </source>
</evidence>
<organism evidence="2 3">
    <name type="scientific">Trachymyrmex septentrionalis</name>
    <dbReference type="NCBI Taxonomy" id="34720"/>
    <lineage>
        <taxon>Eukaryota</taxon>
        <taxon>Metazoa</taxon>
        <taxon>Ecdysozoa</taxon>
        <taxon>Arthropoda</taxon>
        <taxon>Hexapoda</taxon>
        <taxon>Insecta</taxon>
        <taxon>Pterygota</taxon>
        <taxon>Neoptera</taxon>
        <taxon>Endopterygota</taxon>
        <taxon>Hymenoptera</taxon>
        <taxon>Apocrita</taxon>
        <taxon>Aculeata</taxon>
        <taxon>Formicoidea</taxon>
        <taxon>Formicidae</taxon>
        <taxon>Myrmicinae</taxon>
        <taxon>Trachymyrmex</taxon>
    </lineage>
</organism>